<evidence type="ECO:0000313" key="7">
    <source>
        <dbReference type="EMBL" id="NVN31512.1"/>
    </source>
</evidence>
<dbReference type="InterPro" id="IPR011057">
    <property type="entry name" value="Mss4-like_sf"/>
</dbReference>
<feature type="chain" id="PRO_5044132906" description="peptide-methionine (R)-S-oxide reductase" evidence="4">
    <location>
        <begin position="33"/>
        <end position="164"/>
    </location>
</feature>
<reference evidence="7 9" key="1">
    <citation type="submission" date="2020-06" db="EMBL/GenBank/DDBJ databases">
        <title>Description of novel acetic acid bacteria.</title>
        <authorList>
            <person name="Sombolestani A."/>
        </authorList>
    </citation>
    <scope>NUCLEOTIDE SEQUENCE [LARGE SCALE GENOMIC DNA]</scope>
    <source>
        <strain evidence="7 9">LMG 26838</strain>
    </source>
</reference>
<dbReference type="AlphaFoldDB" id="A0A839UY79"/>
<evidence type="ECO:0000256" key="3">
    <source>
        <dbReference type="ARBA" id="ARBA00048488"/>
    </source>
</evidence>
<dbReference type="PROSITE" id="PS51790">
    <property type="entry name" value="MSRB"/>
    <property type="match status" value="1"/>
</dbReference>
<sequence length="164" mass="17718">MHTATRRTLCRSGLVAAAAALVARVLPHTPRAATPAFALTLSDAEWHRRLTPRQYAVLRDAATEAPFSSPLLDEHRSGRFTCAGCTQALFDSHAKYDSGTGWPSFFEALPQAVQQADDPTFGMQRTEIHCAHCGGHLGHLFDDGPRPTGLRYCMNGAALGFTPA</sequence>
<dbReference type="PANTHER" id="PTHR10173:SF57">
    <property type="entry name" value="PEPTIDE-METHIONINE (R)-S-OXIDE REDUCTASE"/>
    <property type="match status" value="1"/>
</dbReference>
<keyword evidence="4" id="KW-0732">Signal</keyword>
<feature type="domain" description="MsrB" evidence="5">
    <location>
        <begin position="43"/>
        <end position="164"/>
    </location>
</feature>
<evidence type="ECO:0000256" key="1">
    <source>
        <dbReference type="ARBA" id="ARBA00012499"/>
    </source>
</evidence>
<dbReference type="EMBL" id="JACHXV010000003">
    <property type="protein sequence ID" value="MBB3173080.1"/>
    <property type="molecule type" value="Genomic_DNA"/>
</dbReference>
<dbReference type="EMBL" id="JABXXQ010000398">
    <property type="protein sequence ID" value="NVN31512.1"/>
    <property type="molecule type" value="Genomic_DNA"/>
</dbReference>
<keyword evidence="8" id="KW-1185">Reference proteome</keyword>
<organism evidence="6 8">
    <name type="scientific">Endobacter medicaginis</name>
    <dbReference type="NCBI Taxonomy" id="1181271"/>
    <lineage>
        <taxon>Bacteria</taxon>
        <taxon>Pseudomonadati</taxon>
        <taxon>Pseudomonadota</taxon>
        <taxon>Alphaproteobacteria</taxon>
        <taxon>Acetobacterales</taxon>
        <taxon>Acetobacteraceae</taxon>
        <taxon>Endobacter</taxon>
    </lineage>
</organism>
<evidence type="ECO:0000256" key="4">
    <source>
        <dbReference type="SAM" id="SignalP"/>
    </source>
</evidence>
<dbReference type="Gene3D" id="2.170.150.20">
    <property type="entry name" value="Peptide methionine sulfoxide reductase"/>
    <property type="match status" value="1"/>
</dbReference>
<dbReference type="EC" id="1.8.4.12" evidence="1"/>
<dbReference type="GO" id="GO:0005737">
    <property type="term" value="C:cytoplasm"/>
    <property type="evidence" value="ECO:0007669"/>
    <property type="project" value="TreeGrafter"/>
</dbReference>
<gene>
    <name evidence="7" type="primary">msrB</name>
    <name evidence="6" type="ORF">FHR90_000898</name>
    <name evidence="7" type="ORF">HUK83_14385</name>
</gene>
<keyword evidence="2 6" id="KW-0560">Oxidoreductase</keyword>
<dbReference type="Proteomes" id="UP000557688">
    <property type="component" value="Unassembled WGS sequence"/>
</dbReference>
<comment type="catalytic activity">
    <reaction evidence="3">
        <text>L-methionyl-[protein] + [thioredoxin]-disulfide + H2O = L-methionyl-(R)-S-oxide-[protein] + [thioredoxin]-dithiol</text>
        <dbReference type="Rhea" id="RHEA:24164"/>
        <dbReference type="Rhea" id="RHEA-COMP:10698"/>
        <dbReference type="Rhea" id="RHEA-COMP:10700"/>
        <dbReference type="Rhea" id="RHEA-COMP:12313"/>
        <dbReference type="Rhea" id="RHEA-COMP:12314"/>
        <dbReference type="ChEBI" id="CHEBI:15377"/>
        <dbReference type="ChEBI" id="CHEBI:16044"/>
        <dbReference type="ChEBI" id="CHEBI:29950"/>
        <dbReference type="ChEBI" id="CHEBI:45764"/>
        <dbReference type="ChEBI" id="CHEBI:50058"/>
        <dbReference type="EC" id="1.8.4.12"/>
    </reaction>
</comment>
<dbReference type="GO" id="GO:0030091">
    <property type="term" value="P:protein repair"/>
    <property type="evidence" value="ECO:0007669"/>
    <property type="project" value="InterPro"/>
</dbReference>
<dbReference type="Pfam" id="PF01641">
    <property type="entry name" value="SelR"/>
    <property type="match status" value="1"/>
</dbReference>
<evidence type="ECO:0000313" key="6">
    <source>
        <dbReference type="EMBL" id="MBB3173080.1"/>
    </source>
</evidence>
<protein>
    <recommendedName>
        <fullName evidence="1">peptide-methionine (R)-S-oxide reductase</fullName>
        <ecNumber evidence="1">1.8.4.12</ecNumber>
    </recommendedName>
</protein>
<dbReference type="InterPro" id="IPR002579">
    <property type="entry name" value="Met_Sox_Rdtase_MsrB_dom"/>
</dbReference>
<reference evidence="6 8" key="2">
    <citation type="submission" date="2020-08" db="EMBL/GenBank/DDBJ databases">
        <title>Genomic Encyclopedia of Type Strains, Phase III (KMG-III): the genomes of soil and plant-associated and newly described type strains.</title>
        <authorList>
            <person name="Whitman W."/>
        </authorList>
    </citation>
    <scope>NUCLEOTIDE SEQUENCE [LARGE SCALE GENOMIC DNA]</scope>
    <source>
        <strain evidence="6 8">CECT 8088</strain>
    </source>
</reference>
<evidence type="ECO:0000259" key="5">
    <source>
        <dbReference type="PROSITE" id="PS51790"/>
    </source>
</evidence>
<accession>A0A839UY79</accession>
<dbReference type="PANTHER" id="PTHR10173">
    <property type="entry name" value="METHIONINE SULFOXIDE REDUCTASE"/>
    <property type="match status" value="1"/>
</dbReference>
<evidence type="ECO:0000313" key="9">
    <source>
        <dbReference type="Proteomes" id="UP000565205"/>
    </source>
</evidence>
<dbReference type="GO" id="GO:0006979">
    <property type="term" value="P:response to oxidative stress"/>
    <property type="evidence" value="ECO:0007669"/>
    <property type="project" value="InterPro"/>
</dbReference>
<dbReference type="GO" id="GO:0033743">
    <property type="term" value="F:peptide-methionine (R)-S-oxide reductase activity"/>
    <property type="evidence" value="ECO:0007669"/>
    <property type="project" value="UniProtKB-EC"/>
</dbReference>
<feature type="signal peptide" evidence="4">
    <location>
        <begin position="1"/>
        <end position="32"/>
    </location>
</feature>
<dbReference type="SUPFAM" id="SSF51316">
    <property type="entry name" value="Mss4-like"/>
    <property type="match status" value="1"/>
</dbReference>
<evidence type="ECO:0000256" key="2">
    <source>
        <dbReference type="ARBA" id="ARBA00023002"/>
    </source>
</evidence>
<evidence type="ECO:0000313" key="8">
    <source>
        <dbReference type="Proteomes" id="UP000557688"/>
    </source>
</evidence>
<dbReference type="Proteomes" id="UP000565205">
    <property type="component" value="Unassembled WGS sequence"/>
</dbReference>
<dbReference type="RefSeq" id="WP_176625878.1">
    <property type="nucleotide sequence ID" value="NZ_JABXXQ010000398.1"/>
</dbReference>
<dbReference type="NCBIfam" id="TIGR00357">
    <property type="entry name" value="peptide-methionine (R)-S-oxide reductase MsrB"/>
    <property type="match status" value="1"/>
</dbReference>
<proteinExistence type="predicted"/>
<name>A0A839UY79_9PROT</name>
<comment type="caution">
    <text evidence="6">The sequence shown here is derived from an EMBL/GenBank/DDBJ whole genome shotgun (WGS) entry which is preliminary data.</text>
</comment>
<dbReference type="InterPro" id="IPR028427">
    <property type="entry name" value="Met_Sox_Rdtase_MsrB"/>
</dbReference>